<organism evidence="2 3">
    <name type="scientific">Candidatus Methanoperedens nitratireducens</name>
    <dbReference type="NCBI Taxonomy" id="1392998"/>
    <lineage>
        <taxon>Archaea</taxon>
        <taxon>Methanobacteriati</taxon>
        <taxon>Methanobacteriota</taxon>
        <taxon>Stenosarchaea group</taxon>
        <taxon>Methanomicrobia</taxon>
        <taxon>Methanosarcinales</taxon>
        <taxon>ANME-2 cluster</taxon>
        <taxon>Candidatus Methanoperedentaceae</taxon>
        <taxon>Candidatus Methanoperedens</taxon>
    </lineage>
</organism>
<dbReference type="AlphaFoldDB" id="A0A0P7ZCP1"/>
<protein>
    <recommendedName>
        <fullName evidence="4">Zinc ribbon domain-containing protein</fullName>
    </recommendedName>
</protein>
<evidence type="ECO:0000256" key="1">
    <source>
        <dbReference type="SAM" id="Phobius"/>
    </source>
</evidence>
<accession>A0A0P7ZCP1</accession>
<keyword evidence="1" id="KW-0472">Membrane</keyword>
<sequence length="249" mass="27400">MEIKCPQCGADVKAIEGQTFLTCEYCSSAIYIDKSKIVFHYMLKSTIDEVAAAASLRRWMAGSSTVKGLDKEAAISGKEFVYFPIWYFKIKQGEKEAIKIQPALPAPLPGIRTMVIPAGDFRFYGQEDAGNPAIKDPTVLYSSAVEWLKKEAVDVSNITQSALVHIPLYIFHYNYKNNAYTAIVDGSSGKIMASEYPSKQEMPYFLVGGGAAIIFFLEGMSMDFPQVLGAYIITAIIVVIAAVFVAERV</sequence>
<feature type="transmembrane region" description="Helical" evidence="1">
    <location>
        <begin position="202"/>
        <end position="222"/>
    </location>
</feature>
<proteinExistence type="predicted"/>
<feature type="transmembrane region" description="Helical" evidence="1">
    <location>
        <begin position="228"/>
        <end position="246"/>
    </location>
</feature>
<name>A0A0P7ZCP1_9EURY</name>
<evidence type="ECO:0000313" key="3">
    <source>
        <dbReference type="Proteomes" id="UP000050360"/>
    </source>
</evidence>
<keyword evidence="1" id="KW-0812">Transmembrane</keyword>
<dbReference type="EMBL" id="LKCM01000405">
    <property type="protein sequence ID" value="KPQ41231.1"/>
    <property type="molecule type" value="Genomic_DNA"/>
</dbReference>
<evidence type="ECO:0000313" key="2">
    <source>
        <dbReference type="EMBL" id="KPQ41231.1"/>
    </source>
</evidence>
<comment type="caution">
    <text evidence="2">The sequence shown here is derived from an EMBL/GenBank/DDBJ whole genome shotgun (WGS) entry which is preliminary data.</text>
</comment>
<reference evidence="2 3" key="1">
    <citation type="submission" date="2015-09" db="EMBL/GenBank/DDBJ databases">
        <title>A metagenomics-based metabolic model of nitrate-dependent anaerobic oxidation of methane by Methanoperedens-like archaea.</title>
        <authorList>
            <person name="Arshad A."/>
            <person name="Speth D.R."/>
            <person name="De Graaf R.M."/>
            <person name="Op Den Camp H.J."/>
            <person name="Jetten M.S."/>
            <person name="Welte C.U."/>
        </authorList>
    </citation>
    <scope>NUCLEOTIDE SEQUENCE [LARGE SCALE GENOMIC DNA]</scope>
</reference>
<gene>
    <name evidence="2" type="ORF">MPEBLZ_04222</name>
</gene>
<keyword evidence="1" id="KW-1133">Transmembrane helix</keyword>
<dbReference type="Proteomes" id="UP000050360">
    <property type="component" value="Unassembled WGS sequence"/>
</dbReference>
<evidence type="ECO:0008006" key="4">
    <source>
        <dbReference type="Google" id="ProtNLM"/>
    </source>
</evidence>